<dbReference type="Proteomes" id="UP000324705">
    <property type="component" value="Chromosome 2B"/>
</dbReference>
<dbReference type="AlphaFoldDB" id="A0A9R1PCH8"/>
<dbReference type="PANTHER" id="PTHR45180:SF1">
    <property type="entry name" value="OS01G0307686 PROTEIN"/>
    <property type="match status" value="1"/>
</dbReference>
<evidence type="ECO:0000313" key="2">
    <source>
        <dbReference type="Proteomes" id="UP000324705"/>
    </source>
</evidence>
<protein>
    <recommendedName>
        <fullName evidence="3">SAM-dependent methyltransferase</fullName>
    </recommendedName>
</protein>
<name>A0A9R1PCH8_TRITD</name>
<organism evidence="1 2">
    <name type="scientific">Triticum turgidum subsp. durum</name>
    <name type="common">Durum wheat</name>
    <name type="synonym">Triticum durum</name>
    <dbReference type="NCBI Taxonomy" id="4567"/>
    <lineage>
        <taxon>Eukaryota</taxon>
        <taxon>Viridiplantae</taxon>
        <taxon>Streptophyta</taxon>
        <taxon>Embryophyta</taxon>
        <taxon>Tracheophyta</taxon>
        <taxon>Spermatophyta</taxon>
        <taxon>Magnoliopsida</taxon>
        <taxon>Liliopsida</taxon>
        <taxon>Poales</taxon>
        <taxon>Poaceae</taxon>
        <taxon>BOP clade</taxon>
        <taxon>Pooideae</taxon>
        <taxon>Triticodae</taxon>
        <taxon>Triticeae</taxon>
        <taxon>Triticinae</taxon>
        <taxon>Triticum</taxon>
    </lineage>
</organism>
<dbReference type="Gramene" id="TRITD2Bv1G014280.4">
    <property type="protein sequence ID" value="TRITD2Bv1G014280.4"/>
    <property type="gene ID" value="TRITD2Bv1G014280"/>
</dbReference>
<sequence>MANLFLKQAKHYAAARPDYPAELFQFIASKTARHDLAWDVGTGSGQAAVSVSLPPQVPPLSIPAVHEFLFLLAFSIAKPR</sequence>
<reference evidence="1 2" key="1">
    <citation type="submission" date="2017-09" db="EMBL/GenBank/DDBJ databases">
        <authorList>
            <consortium name="International Durum Wheat Genome Sequencing Consortium (IDWGSC)"/>
            <person name="Milanesi L."/>
        </authorList>
    </citation>
    <scope>NUCLEOTIDE SEQUENCE [LARGE SCALE GENOMIC DNA]</scope>
    <source>
        <strain evidence="2">cv. Svevo</strain>
    </source>
</reference>
<evidence type="ECO:0008006" key="3">
    <source>
        <dbReference type="Google" id="ProtNLM"/>
    </source>
</evidence>
<dbReference type="Gene3D" id="3.40.50.150">
    <property type="entry name" value="Vaccinia Virus protein VP39"/>
    <property type="match status" value="1"/>
</dbReference>
<dbReference type="PANTHER" id="PTHR45180">
    <property type="entry name" value="OS01G0307686 PROTEIN"/>
    <property type="match status" value="1"/>
</dbReference>
<dbReference type="InterPro" id="IPR029063">
    <property type="entry name" value="SAM-dependent_MTases_sf"/>
</dbReference>
<proteinExistence type="predicted"/>
<evidence type="ECO:0000313" key="1">
    <source>
        <dbReference type="EMBL" id="VAH40869.1"/>
    </source>
</evidence>
<gene>
    <name evidence="1" type="ORF">TRITD_2Bv1G014280</name>
</gene>
<keyword evidence="2" id="KW-1185">Reference proteome</keyword>
<accession>A0A9R1PCH8</accession>
<dbReference type="EMBL" id="LT934114">
    <property type="protein sequence ID" value="VAH40869.1"/>
    <property type="molecule type" value="Genomic_DNA"/>
</dbReference>